<protein>
    <submittedName>
        <fullName evidence="3">Unannotated protein</fullName>
    </submittedName>
</protein>
<feature type="compositionally biased region" description="Acidic residues" evidence="1">
    <location>
        <begin position="195"/>
        <end position="207"/>
    </location>
</feature>
<feature type="compositionally biased region" description="Basic and acidic residues" evidence="1">
    <location>
        <begin position="208"/>
        <end position="223"/>
    </location>
</feature>
<sequence>MVLLALGCFIGAIFAAPKRRKGVLRVGIGVVVSMTITLLALSFARSGYIANLPKGVNTAAATSVFDTLTRFVLQAFRVLFALGAVMVIAAWIAGPSGVAVWIRSLWDRVLGRGGEGIGNNVDLGPVPNWVAAHLSAVRAVILVIAIAVLVTWSRPTGKVVLLIAVLTLIPLALAQLLANSASSKTELVESAGDAAEVEGEEEAETTDDEQRPDGEKDSVQELA</sequence>
<feature type="transmembrane region" description="Helical" evidence="2">
    <location>
        <begin position="129"/>
        <end position="152"/>
    </location>
</feature>
<proteinExistence type="predicted"/>
<gene>
    <name evidence="3" type="ORF">UFOPK3914_01864</name>
</gene>
<accession>A0A6J7NR37</accession>
<keyword evidence="2" id="KW-0812">Transmembrane</keyword>
<name>A0A6J7NR37_9ZZZZ</name>
<evidence type="ECO:0000313" key="3">
    <source>
        <dbReference type="EMBL" id="CAB4995920.1"/>
    </source>
</evidence>
<keyword evidence="2" id="KW-1133">Transmembrane helix</keyword>
<feature type="transmembrane region" description="Helical" evidence="2">
    <location>
        <begin position="159"/>
        <end position="178"/>
    </location>
</feature>
<organism evidence="3">
    <name type="scientific">freshwater metagenome</name>
    <dbReference type="NCBI Taxonomy" id="449393"/>
    <lineage>
        <taxon>unclassified sequences</taxon>
        <taxon>metagenomes</taxon>
        <taxon>ecological metagenomes</taxon>
    </lineage>
</organism>
<dbReference type="EMBL" id="CAFBOG010000236">
    <property type="protein sequence ID" value="CAB4995920.1"/>
    <property type="molecule type" value="Genomic_DNA"/>
</dbReference>
<keyword evidence="2" id="KW-0472">Membrane</keyword>
<feature type="transmembrane region" description="Helical" evidence="2">
    <location>
        <begin position="25"/>
        <end position="44"/>
    </location>
</feature>
<reference evidence="3" key="1">
    <citation type="submission" date="2020-05" db="EMBL/GenBank/DDBJ databases">
        <authorList>
            <person name="Chiriac C."/>
            <person name="Salcher M."/>
            <person name="Ghai R."/>
            <person name="Kavagutti S V."/>
        </authorList>
    </citation>
    <scope>NUCLEOTIDE SEQUENCE</scope>
</reference>
<evidence type="ECO:0000256" key="1">
    <source>
        <dbReference type="SAM" id="MobiDB-lite"/>
    </source>
</evidence>
<evidence type="ECO:0000256" key="2">
    <source>
        <dbReference type="SAM" id="Phobius"/>
    </source>
</evidence>
<feature type="region of interest" description="Disordered" evidence="1">
    <location>
        <begin position="188"/>
        <end position="223"/>
    </location>
</feature>
<dbReference type="AlphaFoldDB" id="A0A6J7NR37"/>
<feature type="transmembrane region" description="Helical" evidence="2">
    <location>
        <begin position="78"/>
        <end position="102"/>
    </location>
</feature>